<dbReference type="EMBL" id="JBHRSD010000017">
    <property type="protein sequence ID" value="MFC3033031.1"/>
    <property type="molecule type" value="Genomic_DNA"/>
</dbReference>
<dbReference type="PROSITE" id="PS51257">
    <property type="entry name" value="PROKAR_LIPOPROTEIN"/>
    <property type="match status" value="1"/>
</dbReference>
<comment type="caution">
    <text evidence="4">The sequence shown here is derived from an EMBL/GenBank/DDBJ whole genome shotgun (WGS) entry which is preliminary data.</text>
</comment>
<dbReference type="Pfam" id="PF04972">
    <property type="entry name" value="BON"/>
    <property type="match status" value="2"/>
</dbReference>
<proteinExistence type="predicted"/>
<evidence type="ECO:0000259" key="3">
    <source>
        <dbReference type="PROSITE" id="PS50914"/>
    </source>
</evidence>
<feature type="chain" id="PRO_5047341754" evidence="2">
    <location>
        <begin position="23"/>
        <end position="189"/>
    </location>
</feature>
<feature type="signal peptide" evidence="2">
    <location>
        <begin position="1"/>
        <end position="22"/>
    </location>
</feature>
<evidence type="ECO:0000256" key="1">
    <source>
        <dbReference type="ARBA" id="ARBA00022729"/>
    </source>
</evidence>
<dbReference type="Proteomes" id="UP001595453">
    <property type="component" value="Unassembled WGS sequence"/>
</dbReference>
<dbReference type="PANTHER" id="PTHR34606">
    <property type="entry name" value="BON DOMAIN-CONTAINING PROTEIN"/>
    <property type="match status" value="1"/>
</dbReference>
<dbReference type="Gene3D" id="3.30.1340.30">
    <property type="match status" value="1"/>
</dbReference>
<dbReference type="InterPro" id="IPR051686">
    <property type="entry name" value="Lipoprotein_DolP"/>
</dbReference>
<dbReference type="NCBIfam" id="NF008247">
    <property type="entry name" value="PRK11023.1"/>
    <property type="match status" value="1"/>
</dbReference>
<dbReference type="PROSITE" id="PS50914">
    <property type="entry name" value="BON"/>
    <property type="match status" value="2"/>
</dbReference>
<evidence type="ECO:0000313" key="5">
    <source>
        <dbReference type="Proteomes" id="UP001595453"/>
    </source>
</evidence>
<protein>
    <submittedName>
        <fullName evidence="4">Division/outer membrane stress-associated lipid-binding lipoprotein</fullName>
    </submittedName>
</protein>
<accession>A0ABV7CKG4</accession>
<keyword evidence="5" id="KW-1185">Reference proteome</keyword>
<dbReference type="RefSeq" id="WP_377124102.1">
    <property type="nucleotide sequence ID" value="NZ_JBHRSD010000017.1"/>
</dbReference>
<name>A0ABV7CKG4_9GAMM</name>
<gene>
    <name evidence="4" type="primary">dolP</name>
    <name evidence="4" type="ORF">ACFOEE_10900</name>
</gene>
<feature type="domain" description="BON" evidence="3">
    <location>
        <begin position="123"/>
        <end position="189"/>
    </location>
</feature>
<dbReference type="InterPro" id="IPR007055">
    <property type="entry name" value="BON_dom"/>
</dbReference>
<keyword evidence="1 2" id="KW-0732">Signal</keyword>
<organism evidence="4 5">
    <name type="scientific">Pseudoalteromonas fenneropenaei</name>
    <dbReference type="NCBI Taxonomy" id="1737459"/>
    <lineage>
        <taxon>Bacteria</taxon>
        <taxon>Pseudomonadati</taxon>
        <taxon>Pseudomonadota</taxon>
        <taxon>Gammaproteobacteria</taxon>
        <taxon>Alteromonadales</taxon>
        <taxon>Pseudoalteromonadaceae</taxon>
        <taxon>Pseudoalteromonas</taxon>
    </lineage>
</organism>
<evidence type="ECO:0000256" key="2">
    <source>
        <dbReference type="SAM" id="SignalP"/>
    </source>
</evidence>
<dbReference type="PANTHER" id="PTHR34606:SF4">
    <property type="entry name" value="OUTER MEMBRANE LIPOPROTEIN DOLP"/>
    <property type="match status" value="1"/>
</dbReference>
<feature type="domain" description="BON" evidence="3">
    <location>
        <begin position="45"/>
        <end position="114"/>
    </location>
</feature>
<sequence>MIKTRLATLLCALALLQGCAAAVVVGTTGAVTAANDRRTIGAQIDDNNIEIKSTLAIKGKPQLAEFTNITVISLNGIVLLVGQVPNEEMRQAAEAAMKDINGIRQIHNQVRIGSNITLSTQTHDTWLTSKVKTRLLADKHVSGNNIKVVTENGEVFLLGLVSQQEADLAVDIARNINGVERVIKVFEYL</sequence>
<evidence type="ECO:0000313" key="4">
    <source>
        <dbReference type="EMBL" id="MFC3033031.1"/>
    </source>
</evidence>
<reference evidence="5" key="1">
    <citation type="journal article" date="2019" name="Int. J. Syst. Evol. Microbiol.">
        <title>The Global Catalogue of Microorganisms (GCM) 10K type strain sequencing project: providing services to taxonomists for standard genome sequencing and annotation.</title>
        <authorList>
            <consortium name="The Broad Institute Genomics Platform"/>
            <consortium name="The Broad Institute Genome Sequencing Center for Infectious Disease"/>
            <person name="Wu L."/>
            <person name="Ma J."/>
        </authorList>
    </citation>
    <scope>NUCLEOTIDE SEQUENCE [LARGE SCALE GENOMIC DNA]</scope>
    <source>
        <strain evidence="5">KCTC 42730</strain>
    </source>
</reference>
<dbReference type="SMART" id="SM00749">
    <property type="entry name" value="BON"/>
    <property type="match status" value="2"/>
</dbReference>
<dbReference type="InterPro" id="IPR014004">
    <property type="entry name" value="Transpt-assoc_nodulatn_dom_bac"/>
</dbReference>
<keyword evidence="4" id="KW-0449">Lipoprotein</keyword>